<gene>
    <name evidence="1" type="ORF">IPOD504_LOCUS7023</name>
</gene>
<accession>A0ABN8I6V8</accession>
<proteinExistence type="predicted"/>
<name>A0ABN8I6V8_9NEOP</name>
<keyword evidence="2" id="KW-1185">Reference proteome</keyword>
<reference evidence="1" key="1">
    <citation type="submission" date="2022-03" db="EMBL/GenBank/DDBJ databases">
        <authorList>
            <person name="Martin H S."/>
        </authorList>
    </citation>
    <scope>NUCLEOTIDE SEQUENCE</scope>
</reference>
<dbReference type="EMBL" id="OW152814">
    <property type="protein sequence ID" value="CAH2049810.1"/>
    <property type="molecule type" value="Genomic_DNA"/>
</dbReference>
<sequence>MEKFVRMKYGVSTTSNVSGTMTSPAGRHSPGNNVKRAITAQCRPGTSFDFAHYSASWALLQPAAVLHSLSSLCSSVPYTAELSYSRAEYAHSSPALVRGRFGGVFIEQLSRPPQMNRAVPRDSLLEH</sequence>
<organism evidence="1 2">
    <name type="scientific">Iphiclides podalirius</name>
    <name type="common">scarce swallowtail</name>
    <dbReference type="NCBI Taxonomy" id="110791"/>
    <lineage>
        <taxon>Eukaryota</taxon>
        <taxon>Metazoa</taxon>
        <taxon>Ecdysozoa</taxon>
        <taxon>Arthropoda</taxon>
        <taxon>Hexapoda</taxon>
        <taxon>Insecta</taxon>
        <taxon>Pterygota</taxon>
        <taxon>Neoptera</taxon>
        <taxon>Endopterygota</taxon>
        <taxon>Lepidoptera</taxon>
        <taxon>Glossata</taxon>
        <taxon>Ditrysia</taxon>
        <taxon>Papilionoidea</taxon>
        <taxon>Papilionidae</taxon>
        <taxon>Papilioninae</taxon>
        <taxon>Iphiclides</taxon>
    </lineage>
</organism>
<evidence type="ECO:0000313" key="1">
    <source>
        <dbReference type="EMBL" id="CAH2049810.1"/>
    </source>
</evidence>
<feature type="non-terminal residue" evidence="1">
    <location>
        <position position="1"/>
    </location>
</feature>
<protein>
    <submittedName>
        <fullName evidence="1">Uncharacterized protein</fullName>
    </submittedName>
</protein>
<dbReference type="Proteomes" id="UP000837857">
    <property type="component" value="Chromosome 2"/>
</dbReference>
<evidence type="ECO:0000313" key="2">
    <source>
        <dbReference type="Proteomes" id="UP000837857"/>
    </source>
</evidence>